<evidence type="ECO:0000313" key="6">
    <source>
        <dbReference type="Proteomes" id="UP000019270"/>
    </source>
</evidence>
<feature type="transmembrane region" description="Helical" evidence="3">
    <location>
        <begin position="7"/>
        <end position="24"/>
    </location>
</feature>
<dbReference type="InterPro" id="IPR011330">
    <property type="entry name" value="Glyco_hydro/deAcase_b/a-brl"/>
</dbReference>
<dbReference type="SUPFAM" id="SSF88713">
    <property type="entry name" value="Glycoside hydrolase/deacetylase"/>
    <property type="match status" value="1"/>
</dbReference>
<dbReference type="GO" id="GO:0046872">
    <property type="term" value="F:metal ion binding"/>
    <property type="evidence" value="ECO:0007669"/>
    <property type="project" value="UniProtKB-KW"/>
</dbReference>
<evidence type="ECO:0000259" key="4">
    <source>
        <dbReference type="PROSITE" id="PS51677"/>
    </source>
</evidence>
<dbReference type="GO" id="GO:0005975">
    <property type="term" value="P:carbohydrate metabolic process"/>
    <property type="evidence" value="ECO:0007669"/>
    <property type="project" value="InterPro"/>
</dbReference>
<dbReference type="InterPro" id="IPR002509">
    <property type="entry name" value="NODB_dom"/>
</dbReference>
<keyword evidence="2" id="KW-0378">Hydrolase</keyword>
<evidence type="ECO:0000256" key="1">
    <source>
        <dbReference type="ARBA" id="ARBA00022723"/>
    </source>
</evidence>
<feature type="domain" description="NodB homology" evidence="4">
    <location>
        <begin position="277"/>
        <end position="454"/>
    </location>
</feature>
<organism evidence="5 6">
    <name type="scientific">Cytobacillus firmus DS1</name>
    <dbReference type="NCBI Taxonomy" id="1307436"/>
    <lineage>
        <taxon>Bacteria</taxon>
        <taxon>Bacillati</taxon>
        <taxon>Bacillota</taxon>
        <taxon>Bacilli</taxon>
        <taxon>Bacillales</taxon>
        <taxon>Bacillaceae</taxon>
        <taxon>Cytobacillus</taxon>
    </lineage>
</organism>
<comment type="caution">
    <text evidence="5">The sequence shown here is derived from an EMBL/GenBank/DDBJ whole genome shotgun (WGS) entry which is preliminary data.</text>
</comment>
<evidence type="ECO:0000313" key="5">
    <source>
        <dbReference type="EMBL" id="EWG12923.1"/>
    </source>
</evidence>
<dbReference type="PROSITE" id="PS51677">
    <property type="entry name" value="NODB"/>
    <property type="match status" value="1"/>
</dbReference>
<proteinExistence type="predicted"/>
<dbReference type="PATRIC" id="fig|1307436.3.peg.183"/>
<dbReference type="InterPro" id="IPR050248">
    <property type="entry name" value="Polysacc_deacetylase_ArnD"/>
</dbReference>
<dbReference type="eggNOG" id="COG0726">
    <property type="taxonomic scope" value="Bacteria"/>
</dbReference>
<dbReference type="GO" id="GO:0016810">
    <property type="term" value="F:hydrolase activity, acting on carbon-nitrogen (but not peptide) bonds"/>
    <property type="evidence" value="ECO:0007669"/>
    <property type="project" value="InterPro"/>
</dbReference>
<accession>W7L396</accession>
<dbReference type="Gene3D" id="3.30.565.40">
    <property type="entry name" value="Fervidobacterium nodosum Rt17-B1 like"/>
    <property type="match status" value="1"/>
</dbReference>
<dbReference type="PANTHER" id="PTHR10587:SF133">
    <property type="entry name" value="CHITIN DEACETYLASE 1-RELATED"/>
    <property type="match status" value="1"/>
</dbReference>
<keyword evidence="3" id="KW-1133">Transmembrane helix</keyword>
<keyword evidence="3" id="KW-0472">Membrane</keyword>
<dbReference type="Pfam" id="PF11738">
    <property type="entry name" value="DUF3298"/>
    <property type="match status" value="1"/>
</dbReference>
<dbReference type="GO" id="GO:0016020">
    <property type="term" value="C:membrane"/>
    <property type="evidence" value="ECO:0007669"/>
    <property type="project" value="TreeGrafter"/>
</dbReference>
<reference evidence="5 6" key="2">
    <citation type="journal article" date="2016" name="Sci. Rep.">
        <title>A novel serine protease, Sep1, from Bacillus firmus DS-1 has nematicidal activity and degrades multiple intestinal-associated nematode proteins.</title>
        <authorList>
            <person name="Geng C."/>
            <person name="Nie X."/>
            <person name="Tang Z."/>
            <person name="Zhang Y."/>
            <person name="Lin J."/>
            <person name="Sun M."/>
            <person name="Peng D."/>
        </authorList>
    </citation>
    <scope>NUCLEOTIDE SEQUENCE [LARGE SCALE GENOMIC DNA]</scope>
    <source>
        <strain evidence="5 6">DS1</strain>
    </source>
</reference>
<dbReference type="RefSeq" id="WP_035325800.1">
    <property type="nucleotide sequence ID" value="NZ_APVL01000001.1"/>
</dbReference>
<evidence type="ECO:0000256" key="3">
    <source>
        <dbReference type="SAM" id="Phobius"/>
    </source>
</evidence>
<dbReference type="Gene3D" id="3.90.640.20">
    <property type="entry name" value="Heat-shock cognate protein, ATPase"/>
    <property type="match status" value="1"/>
</dbReference>
<dbReference type="InterPro" id="IPR037126">
    <property type="entry name" value="PdaC/RsiV-like_sf"/>
</dbReference>
<protein>
    <submittedName>
        <fullName evidence="5">Polysaccharide deacetylase</fullName>
    </submittedName>
</protein>
<evidence type="ECO:0000256" key="2">
    <source>
        <dbReference type="ARBA" id="ARBA00022801"/>
    </source>
</evidence>
<dbReference type="InterPro" id="IPR021729">
    <property type="entry name" value="DUF3298"/>
</dbReference>
<dbReference type="Pfam" id="PF01522">
    <property type="entry name" value="Polysacc_deac_1"/>
    <property type="match status" value="1"/>
</dbReference>
<dbReference type="Gene3D" id="3.20.20.370">
    <property type="entry name" value="Glycoside hydrolase/deacetylase"/>
    <property type="match status" value="1"/>
</dbReference>
<dbReference type="OrthoDB" id="9812065at2"/>
<name>W7L396_CYTFI</name>
<dbReference type="AlphaFoldDB" id="W7L396"/>
<keyword evidence="1" id="KW-0479">Metal-binding</keyword>
<dbReference type="EMBL" id="APVL01000001">
    <property type="protein sequence ID" value="EWG12923.1"/>
    <property type="molecule type" value="Genomic_DNA"/>
</dbReference>
<dbReference type="PANTHER" id="PTHR10587">
    <property type="entry name" value="GLYCOSYL TRANSFERASE-RELATED"/>
    <property type="match status" value="1"/>
</dbReference>
<reference evidence="6" key="1">
    <citation type="submission" date="2013-03" db="EMBL/GenBank/DDBJ databases">
        <title>Draft genome sequence of Bacillus firmus DS1.</title>
        <authorList>
            <person name="Peng D."/>
            <person name="Zhu L."/>
            <person name="Sun M."/>
        </authorList>
    </citation>
    <scope>NUCLEOTIDE SEQUENCE [LARGE SCALE GENOMIC DNA]</scope>
    <source>
        <strain evidence="6">DS1</strain>
    </source>
</reference>
<gene>
    <name evidence="5" type="ORF">PBF_00830</name>
</gene>
<keyword evidence="3" id="KW-0812">Transmembrane</keyword>
<sequence>MLKRLKWPSWVLFSIFIAGIYYFISSGTDTSLQAFSRTETTSPAAFPGLNLETRTKETTSYTLAISTPITEFENLNKPMKEWTQTQEKDFLELVKANRQFLDSEEFRAHLNIKAEPKKVSDTMYTLVFEAYQYTGGANGQAAVKTFTIDLANQKMVQLADVIRMDEESLTPLRAMIKNQIGEKEELQDYLFDDLLDEALENPSSWKWSLSGKNFTLYFNEYEIAAGAAGAVKVKIPIEQIRPLLKDEIALHLKLPDIQLPEPEVEEPDAAPLDPNGKYIALTFDDGPHPKVTPLILDILKKHNAKATFYMLGSQAQFYPALASQVAEEGHEIGNHSDSHADLSSLGEKGIRKEMEEASGKIKEASGQFPATIRPPYGAMNEDVKKIAGMAHKPLILWSVDSLDWKTLNASAIQKSVKANAVPGSIVLMHDIHKPTAEALPDLLTYLEKEGYEFITVSQLLSLQEQEVTGTFFGKRQ</sequence>
<dbReference type="Proteomes" id="UP000019270">
    <property type="component" value="Unassembled WGS sequence"/>
</dbReference>